<name>A0A3N2PX09_SODAK</name>
<dbReference type="RefSeq" id="XP_028466875.1">
    <property type="nucleotide sequence ID" value="XM_028614959.1"/>
</dbReference>
<dbReference type="AlphaFoldDB" id="A0A3N2PX09"/>
<feature type="compositionally biased region" description="Basic and acidic residues" evidence="1">
    <location>
        <begin position="81"/>
        <end position="97"/>
    </location>
</feature>
<keyword evidence="3" id="KW-1185">Reference proteome</keyword>
<organism evidence="2 3">
    <name type="scientific">Sodiomyces alkalinus (strain CBS 110278 / VKM F-3762 / F11)</name>
    <name type="common">Alkaliphilic filamentous fungus</name>
    <dbReference type="NCBI Taxonomy" id="1314773"/>
    <lineage>
        <taxon>Eukaryota</taxon>
        <taxon>Fungi</taxon>
        <taxon>Dikarya</taxon>
        <taxon>Ascomycota</taxon>
        <taxon>Pezizomycotina</taxon>
        <taxon>Sordariomycetes</taxon>
        <taxon>Hypocreomycetidae</taxon>
        <taxon>Glomerellales</taxon>
        <taxon>Plectosphaerellaceae</taxon>
        <taxon>Sodiomyces</taxon>
    </lineage>
</organism>
<dbReference type="GeneID" id="39583436"/>
<evidence type="ECO:0000313" key="3">
    <source>
        <dbReference type="Proteomes" id="UP000272025"/>
    </source>
</evidence>
<feature type="region of interest" description="Disordered" evidence="1">
    <location>
        <begin position="68"/>
        <end position="97"/>
    </location>
</feature>
<sequence length="473" mass="51373">MDTYSRDDAQAAKTDQFVWFASKCQGHGARGEGATSDLAAAGSAIFRRKREHPMKTLCPRACLTASTMDQMPRIGRPPKHSPADAEEEKRRSDEQDSLKAYNLLQSGKEWSIKGSRASNVRRVFQELYDTGDKESAATIQFLPSEATVIAMRGTPSVLRKLKRHPNGTKDMPIILPPTIEQVGRVMAILFIECPTHGLRFICGMYLISSQLQRTLQEAISNVNSNPRTSRAFQAEQSQGAQDASLEAQDSGAAADSSILENGGGRWAQEASHISQGGNSGVWNSTCSHASNFFNMDVLTGVEGYRRNDEGLRAENRRQDLPSTQCSPARTGQGEGLRPATTEECPASATGFSHAADNVPTQPIEMEHSPGAVERATPGVNDNESYVAGIHYAGLDADSSRRDKVRGFLCLGSLSDQNAQPSSAIPHQTSTLHLFGDNDTSRDPDTLLGHDMDAVLQSWDMDAILETQPSDLPL</sequence>
<proteinExistence type="predicted"/>
<dbReference type="EMBL" id="ML119054">
    <property type="protein sequence ID" value="ROT39069.1"/>
    <property type="molecule type" value="Genomic_DNA"/>
</dbReference>
<feature type="compositionally biased region" description="Polar residues" evidence="1">
    <location>
        <begin position="320"/>
        <end position="329"/>
    </location>
</feature>
<feature type="region of interest" description="Disordered" evidence="1">
    <location>
        <begin position="230"/>
        <end position="274"/>
    </location>
</feature>
<gene>
    <name evidence="2" type="ORF">SODALDRAFT_378189</name>
</gene>
<accession>A0A3N2PX09</accession>
<reference evidence="2 3" key="1">
    <citation type="journal article" date="2018" name="Mol. Ecol.">
        <title>The obligate alkalophilic soda-lake fungus Sodiomyces alkalinus has shifted to a protein diet.</title>
        <authorList>
            <person name="Grum-Grzhimaylo A.A."/>
            <person name="Falkoski D.L."/>
            <person name="van den Heuvel J."/>
            <person name="Valero-Jimenez C.A."/>
            <person name="Min B."/>
            <person name="Choi I.G."/>
            <person name="Lipzen A."/>
            <person name="Daum C.G."/>
            <person name="Aanen D.K."/>
            <person name="Tsang A."/>
            <person name="Henrissat B."/>
            <person name="Bilanenko E.N."/>
            <person name="de Vries R.P."/>
            <person name="van Kan J.A.L."/>
            <person name="Grigoriev I.V."/>
            <person name="Debets A.J.M."/>
        </authorList>
    </citation>
    <scope>NUCLEOTIDE SEQUENCE [LARGE SCALE GENOMIC DNA]</scope>
    <source>
        <strain evidence="2 3">F11</strain>
    </source>
</reference>
<dbReference type="Proteomes" id="UP000272025">
    <property type="component" value="Unassembled WGS sequence"/>
</dbReference>
<evidence type="ECO:0000256" key="1">
    <source>
        <dbReference type="SAM" id="MobiDB-lite"/>
    </source>
</evidence>
<feature type="region of interest" description="Disordered" evidence="1">
    <location>
        <begin position="311"/>
        <end position="343"/>
    </location>
</feature>
<protein>
    <submittedName>
        <fullName evidence="2">Uncharacterized protein</fullName>
    </submittedName>
</protein>
<evidence type="ECO:0000313" key="2">
    <source>
        <dbReference type="EMBL" id="ROT39069.1"/>
    </source>
</evidence>
<feature type="compositionally biased region" description="Polar residues" evidence="1">
    <location>
        <begin position="230"/>
        <end position="241"/>
    </location>
</feature>